<proteinExistence type="predicted"/>
<keyword evidence="1" id="KW-0812">Transmembrane</keyword>
<dbReference type="KEGG" id="dfa:DFA_02298"/>
<name>F4PZ25_CACFS</name>
<evidence type="ECO:0008006" key="4">
    <source>
        <dbReference type="Google" id="ProtNLM"/>
    </source>
</evidence>
<evidence type="ECO:0000256" key="1">
    <source>
        <dbReference type="SAM" id="Phobius"/>
    </source>
</evidence>
<dbReference type="Proteomes" id="UP000007797">
    <property type="component" value="Unassembled WGS sequence"/>
</dbReference>
<feature type="transmembrane region" description="Helical" evidence="1">
    <location>
        <begin position="105"/>
        <end position="127"/>
    </location>
</feature>
<accession>F4PZ25</accession>
<protein>
    <recommendedName>
        <fullName evidence="4">Transmembrane protein</fullName>
    </recommendedName>
</protein>
<gene>
    <name evidence="2" type="ORF">DFA_02298</name>
</gene>
<keyword evidence="1" id="KW-0472">Membrane</keyword>
<keyword evidence="3" id="KW-1185">Reference proteome</keyword>
<evidence type="ECO:0000313" key="2">
    <source>
        <dbReference type="EMBL" id="EGG19054.1"/>
    </source>
</evidence>
<organism evidence="2 3">
    <name type="scientific">Cavenderia fasciculata</name>
    <name type="common">Slime mold</name>
    <name type="synonym">Dictyostelium fasciculatum</name>
    <dbReference type="NCBI Taxonomy" id="261658"/>
    <lineage>
        <taxon>Eukaryota</taxon>
        <taxon>Amoebozoa</taxon>
        <taxon>Evosea</taxon>
        <taxon>Eumycetozoa</taxon>
        <taxon>Dictyostelia</taxon>
        <taxon>Acytosteliales</taxon>
        <taxon>Cavenderiaceae</taxon>
        <taxon>Cavenderia</taxon>
    </lineage>
</organism>
<feature type="transmembrane region" description="Helical" evidence="1">
    <location>
        <begin position="61"/>
        <end position="84"/>
    </location>
</feature>
<dbReference type="RefSeq" id="XP_004366687.1">
    <property type="nucleotide sequence ID" value="XM_004366630.1"/>
</dbReference>
<dbReference type="GeneID" id="14871240"/>
<reference evidence="3" key="1">
    <citation type="journal article" date="2011" name="Genome Res.">
        <title>Phylogeny-wide analysis of social amoeba genomes highlights ancient origins for complex intercellular communication.</title>
        <authorList>
            <person name="Heidel A.J."/>
            <person name="Lawal H.M."/>
            <person name="Felder M."/>
            <person name="Schilde C."/>
            <person name="Helps N.R."/>
            <person name="Tunggal B."/>
            <person name="Rivero F."/>
            <person name="John U."/>
            <person name="Schleicher M."/>
            <person name="Eichinger L."/>
            <person name="Platzer M."/>
            <person name="Noegel A.A."/>
            <person name="Schaap P."/>
            <person name="Gloeckner G."/>
        </authorList>
    </citation>
    <scope>NUCLEOTIDE SEQUENCE [LARGE SCALE GENOMIC DNA]</scope>
    <source>
        <strain evidence="3">SH3</strain>
    </source>
</reference>
<evidence type="ECO:0000313" key="3">
    <source>
        <dbReference type="Proteomes" id="UP000007797"/>
    </source>
</evidence>
<feature type="transmembrane region" description="Helical" evidence="1">
    <location>
        <begin position="180"/>
        <end position="199"/>
    </location>
</feature>
<dbReference type="AlphaFoldDB" id="F4PZ25"/>
<keyword evidence="1" id="KW-1133">Transmembrane helix</keyword>
<dbReference type="EMBL" id="GL883016">
    <property type="protein sequence ID" value="EGG19054.1"/>
    <property type="molecule type" value="Genomic_DNA"/>
</dbReference>
<sequence>MSWDQQDHFKNYYYYICTNRTYKISYQALFRWEYAELFEKNQYLVGKQYYQKSLNNTFKPIAAIEAIGLIMCLTSIMTMIIYLMKKRQVQQTWKQPSQPSPPSFLITKIVSSVSLLSIIFSIIYFSITIANNLSKDDYWCKNNNESDSLNINNYNLDDYCFKHFSGKSKDGTLTWGPDTGWYLLFPLAVFQLIGLFFSIKIGNHFKNSGSKGGGGDYELVQFKPLK</sequence>